<feature type="compositionally biased region" description="Basic and acidic residues" evidence="1">
    <location>
        <begin position="248"/>
        <end position="272"/>
    </location>
</feature>
<name>A0A6A6A2Y6_9PLEO</name>
<dbReference type="GeneID" id="54413524"/>
<feature type="region of interest" description="Disordered" evidence="1">
    <location>
        <begin position="879"/>
        <end position="956"/>
    </location>
</feature>
<dbReference type="EMBL" id="ML977516">
    <property type="protein sequence ID" value="KAF2125535.1"/>
    <property type="molecule type" value="Genomic_DNA"/>
</dbReference>
<feature type="region of interest" description="Disordered" evidence="1">
    <location>
        <begin position="719"/>
        <end position="824"/>
    </location>
</feature>
<dbReference type="OrthoDB" id="43122at2759"/>
<feature type="compositionally biased region" description="Polar residues" evidence="1">
    <location>
        <begin position="104"/>
        <end position="114"/>
    </location>
</feature>
<dbReference type="AlphaFoldDB" id="A0A6A6A2Y6"/>
<feature type="compositionally biased region" description="Low complexity" evidence="1">
    <location>
        <begin position="906"/>
        <end position="916"/>
    </location>
</feature>
<feature type="region of interest" description="Disordered" evidence="1">
    <location>
        <begin position="1"/>
        <end position="332"/>
    </location>
</feature>
<dbReference type="SUPFAM" id="SSF50729">
    <property type="entry name" value="PH domain-like"/>
    <property type="match status" value="1"/>
</dbReference>
<dbReference type="PANTHER" id="PTHR38700:SF1">
    <property type="entry name" value="PH DOMAIN-CONTAINING PROTEIN"/>
    <property type="match status" value="1"/>
</dbReference>
<dbReference type="Proteomes" id="UP000799771">
    <property type="component" value="Unassembled WGS sequence"/>
</dbReference>
<gene>
    <name evidence="2" type="ORF">P153DRAFT_434564</name>
</gene>
<proteinExistence type="predicted"/>
<accession>A0A6A6A2Y6</accession>
<feature type="region of interest" description="Disordered" evidence="1">
    <location>
        <begin position="841"/>
        <end position="864"/>
    </location>
</feature>
<protein>
    <submittedName>
        <fullName evidence="2">Uncharacterized protein</fullName>
    </submittedName>
</protein>
<evidence type="ECO:0000313" key="2">
    <source>
        <dbReference type="EMBL" id="KAF2125535.1"/>
    </source>
</evidence>
<feature type="compositionally biased region" description="Basic residues" evidence="1">
    <location>
        <begin position="234"/>
        <end position="247"/>
    </location>
</feature>
<feature type="compositionally biased region" description="Polar residues" evidence="1">
    <location>
        <begin position="731"/>
        <end position="747"/>
    </location>
</feature>
<feature type="region of interest" description="Disordered" evidence="1">
    <location>
        <begin position="675"/>
        <end position="702"/>
    </location>
</feature>
<reference evidence="2" key="1">
    <citation type="journal article" date="2020" name="Stud. Mycol.">
        <title>101 Dothideomycetes genomes: a test case for predicting lifestyles and emergence of pathogens.</title>
        <authorList>
            <person name="Haridas S."/>
            <person name="Albert R."/>
            <person name="Binder M."/>
            <person name="Bloem J."/>
            <person name="Labutti K."/>
            <person name="Salamov A."/>
            <person name="Andreopoulos B."/>
            <person name="Baker S."/>
            <person name="Barry K."/>
            <person name="Bills G."/>
            <person name="Bluhm B."/>
            <person name="Cannon C."/>
            <person name="Castanera R."/>
            <person name="Culley D."/>
            <person name="Daum C."/>
            <person name="Ezra D."/>
            <person name="Gonzalez J."/>
            <person name="Henrissat B."/>
            <person name="Kuo A."/>
            <person name="Liang C."/>
            <person name="Lipzen A."/>
            <person name="Lutzoni F."/>
            <person name="Magnuson J."/>
            <person name="Mondo S."/>
            <person name="Nolan M."/>
            <person name="Ohm R."/>
            <person name="Pangilinan J."/>
            <person name="Park H.-J."/>
            <person name="Ramirez L."/>
            <person name="Alfaro M."/>
            <person name="Sun H."/>
            <person name="Tritt A."/>
            <person name="Yoshinaga Y."/>
            <person name="Zwiers L.-H."/>
            <person name="Turgeon B."/>
            <person name="Goodwin S."/>
            <person name="Spatafora J."/>
            <person name="Crous P."/>
            <person name="Grigoriev I."/>
        </authorList>
    </citation>
    <scope>NUCLEOTIDE SEQUENCE</scope>
    <source>
        <strain evidence="2">CBS 119687</strain>
    </source>
</reference>
<evidence type="ECO:0000256" key="1">
    <source>
        <dbReference type="SAM" id="MobiDB-lite"/>
    </source>
</evidence>
<dbReference type="RefSeq" id="XP_033519927.1">
    <property type="nucleotide sequence ID" value="XM_033673092.1"/>
</dbReference>
<dbReference type="Gene3D" id="2.30.29.30">
    <property type="entry name" value="Pleckstrin-homology domain (PH domain)/Phosphotyrosine-binding domain (PTB)"/>
    <property type="match status" value="1"/>
</dbReference>
<dbReference type="PANTHER" id="PTHR38700">
    <property type="entry name" value="YALI0E22418P"/>
    <property type="match status" value="1"/>
</dbReference>
<feature type="compositionally biased region" description="Polar residues" evidence="1">
    <location>
        <begin position="143"/>
        <end position="156"/>
    </location>
</feature>
<sequence>MGADTTSLADAAAGKMGRLSRYRSVRRAQEEQPPLPGPFRQQASPPAAVPPMPALPDVQPQKDASLSRSMSRYHRRPTTSHATTANAPPPLPASTLPAPPQPHATLSSARNRAVSSPYRPVHAPSNGQSRPRTAKQRTDASPPVSSDIRQPPQSGEESARQLMEKEHERQRLVREKYEAEARVKREAKQAEMDRLEQLRRDEEEVARAKTHREAEAVAALRQQQEEEKAEKERGKRLRKAPSRKHLQHKEQEARKAVLEEAERKARSEESARRAHTQSPPVSPPRHEGGFGLFKRRKDGGMSTEETTAPVKSRQTSSSVREPETIRPGGGGAVLGIDAPVSAVNAGDRRVTVVCSNKRILLPVNPTTTPLDLIKSAATVLTVHVDVRTAVVTELFVKVSISRPLRNFEYVREVMNSWDSDSQNELTIVDSSLDGVDQDDLLAYKVPDTRPEGMSWTIQYSSKPGKWVKRFLTLRPDGQLVMTKNEHSKEVENICTLTDYDIYIVSQQKLAKIKPPKKICYAVKSMQKSNIFANESQYVHFFCTNDRSIATTFYKALQGWRSWHLKHEKGEGVTKKSVAQRAIAGGAELPHMTSSHNRGESVGSHYELGTYTTLIDFDSLNKTLETIEVHKPGEFPEDAPLAKFDSKVMHARKKSVRVKQPPPPAFKNGLVADARNQSGTSQGATNQNSSRQNSLTHSVTKHEDEETFAAGGLLGRAYTHRQRAAHDREQKQNTAFTDGPSLLNNSADRFNLAPPNDSPIARNSSVRSTHRHNPSSDLHRHASKRHPAMPEPLVDLTPAYRAPPQFSKENKGKGYTGTTGSGPLVEHATFTLPEEAIKIPSATRALPQHSKEGKGKGYTGPVGSGPLVDHATFTLPEEAIKVPASTDPWRARPQTAAQRPHAHNTHPHTAAAAAAGGDADDDKTAFTGGSLLDQTHFPPMHAGAPVGRGVMDGSKARGPMLDLGDHQQFAVGSLLSGLPSSAGPVVDRSGR</sequence>
<feature type="compositionally biased region" description="Basic and acidic residues" evidence="1">
    <location>
        <begin position="157"/>
        <end position="215"/>
    </location>
</feature>
<keyword evidence="3" id="KW-1185">Reference proteome</keyword>
<organism evidence="2 3">
    <name type="scientific">Dothidotthia symphoricarpi CBS 119687</name>
    <dbReference type="NCBI Taxonomy" id="1392245"/>
    <lineage>
        <taxon>Eukaryota</taxon>
        <taxon>Fungi</taxon>
        <taxon>Dikarya</taxon>
        <taxon>Ascomycota</taxon>
        <taxon>Pezizomycotina</taxon>
        <taxon>Dothideomycetes</taxon>
        <taxon>Pleosporomycetidae</taxon>
        <taxon>Pleosporales</taxon>
        <taxon>Dothidotthiaceae</taxon>
        <taxon>Dothidotthia</taxon>
    </lineage>
</organism>
<evidence type="ECO:0000313" key="3">
    <source>
        <dbReference type="Proteomes" id="UP000799771"/>
    </source>
</evidence>
<feature type="compositionally biased region" description="Polar residues" evidence="1">
    <location>
        <begin position="675"/>
        <end position="697"/>
    </location>
</feature>
<dbReference type="InterPro" id="IPR011993">
    <property type="entry name" value="PH-like_dom_sf"/>
</dbReference>
<feature type="compositionally biased region" description="Basic and acidic residues" evidence="1">
    <location>
        <begin position="223"/>
        <end position="233"/>
    </location>
</feature>
<feature type="compositionally biased region" description="Pro residues" evidence="1">
    <location>
        <begin position="87"/>
        <end position="102"/>
    </location>
</feature>